<dbReference type="CDD" id="cd02440">
    <property type="entry name" value="AdoMet_MTases"/>
    <property type="match status" value="1"/>
</dbReference>
<evidence type="ECO:0000256" key="2">
    <source>
        <dbReference type="ARBA" id="ARBA00022603"/>
    </source>
</evidence>
<dbReference type="PROSITE" id="PS51585">
    <property type="entry name" value="SAM_MT_TPMT"/>
    <property type="match status" value="1"/>
</dbReference>
<reference evidence="6" key="1">
    <citation type="submission" date="2021-02" db="EMBL/GenBank/DDBJ databases">
        <authorList>
            <person name="Dougan E. K."/>
            <person name="Rhodes N."/>
            <person name="Thang M."/>
            <person name="Chan C."/>
        </authorList>
    </citation>
    <scope>NUCLEOTIDE SEQUENCE</scope>
</reference>
<dbReference type="PANTHER" id="PTHR32183">
    <property type="match status" value="1"/>
</dbReference>
<protein>
    <submittedName>
        <fullName evidence="6">HOL3 protein</fullName>
    </submittedName>
</protein>
<evidence type="ECO:0000256" key="5">
    <source>
        <dbReference type="SAM" id="SignalP"/>
    </source>
</evidence>
<dbReference type="GO" id="GO:0008757">
    <property type="term" value="F:S-adenosylmethionine-dependent methyltransferase activity"/>
    <property type="evidence" value="ECO:0007669"/>
    <property type="project" value="InterPro"/>
</dbReference>
<organism evidence="6 7">
    <name type="scientific">Symbiodinium natans</name>
    <dbReference type="NCBI Taxonomy" id="878477"/>
    <lineage>
        <taxon>Eukaryota</taxon>
        <taxon>Sar</taxon>
        <taxon>Alveolata</taxon>
        <taxon>Dinophyceae</taxon>
        <taxon>Suessiales</taxon>
        <taxon>Symbiodiniaceae</taxon>
        <taxon>Symbiodinium</taxon>
    </lineage>
</organism>
<dbReference type="EMBL" id="CAJNDS010000235">
    <property type="protein sequence ID" value="CAE7031760.1"/>
    <property type="molecule type" value="Genomic_DNA"/>
</dbReference>
<evidence type="ECO:0000256" key="1">
    <source>
        <dbReference type="ARBA" id="ARBA00022553"/>
    </source>
</evidence>
<evidence type="ECO:0000256" key="4">
    <source>
        <dbReference type="ARBA" id="ARBA00022691"/>
    </source>
</evidence>
<dbReference type="Pfam" id="PF05724">
    <property type="entry name" value="TPMT"/>
    <property type="match status" value="1"/>
</dbReference>
<evidence type="ECO:0000313" key="6">
    <source>
        <dbReference type="EMBL" id="CAE7031760.1"/>
    </source>
</evidence>
<keyword evidence="2" id="KW-0489">Methyltransferase</keyword>
<dbReference type="AlphaFoldDB" id="A0A812IB44"/>
<dbReference type="GO" id="GO:0032259">
    <property type="term" value="P:methylation"/>
    <property type="evidence" value="ECO:0007669"/>
    <property type="project" value="UniProtKB-KW"/>
</dbReference>
<gene>
    <name evidence="6" type="primary">HOL3</name>
    <name evidence="6" type="ORF">SNAT2548_LOCUS3818</name>
</gene>
<dbReference type="OrthoDB" id="276151at2759"/>
<evidence type="ECO:0000256" key="3">
    <source>
        <dbReference type="ARBA" id="ARBA00022679"/>
    </source>
</evidence>
<comment type="caution">
    <text evidence="6">The sequence shown here is derived from an EMBL/GenBank/DDBJ whole genome shotgun (WGS) entry which is preliminary data.</text>
</comment>
<keyword evidence="1" id="KW-0597">Phosphoprotein</keyword>
<proteinExistence type="predicted"/>
<accession>A0A812IB44</accession>
<dbReference type="InterPro" id="IPR008854">
    <property type="entry name" value="TPMT"/>
</dbReference>
<feature type="signal peptide" evidence="5">
    <location>
        <begin position="1"/>
        <end position="21"/>
    </location>
</feature>
<keyword evidence="5" id="KW-0732">Signal</keyword>
<dbReference type="Proteomes" id="UP000604046">
    <property type="component" value="Unassembled WGS sequence"/>
</dbReference>
<keyword evidence="3" id="KW-0808">Transferase</keyword>
<dbReference type="PANTHER" id="PTHR32183:SF6">
    <property type="entry name" value="CYSTEINE SULFINATE DESULFINASE_CYSTEINE DESULFURASE AND RELATED ENZYMES"/>
    <property type="match status" value="1"/>
</dbReference>
<dbReference type="InterPro" id="IPR029063">
    <property type="entry name" value="SAM-dependent_MTases_sf"/>
</dbReference>
<evidence type="ECO:0000313" key="7">
    <source>
        <dbReference type="Proteomes" id="UP000604046"/>
    </source>
</evidence>
<dbReference type="Gene3D" id="3.40.50.150">
    <property type="entry name" value="Vaccinia Virus protein VP39"/>
    <property type="match status" value="1"/>
</dbReference>
<name>A0A812IB44_9DINO</name>
<sequence>MRMRRSRRLAALICSLPAVRVLSPTSPTKSVFLRAFAMTDAGASPMWESMWSKGLKPKEAFDCGEASPTLTEVLSRKSFGDCTGKRALVPGCGRAYDAIALAEHGFDSVVAIDLAPTAVDAAKEFLKASSSPAAARVEVACADFFKFELEPKADVIWDSQLLRFRV</sequence>
<feature type="chain" id="PRO_5032789231" evidence="5">
    <location>
        <begin position="22"/>
        <end position="166"/>
    </location>
</feature>
<keyword evidence="7" id="KW-1185">Reference proteome</keyword>
<keyword evidence="4" id="KW-0949">S-adenosyl-L-methionine</keyword>
<dbReference type="SUPFAM" id="SSF53335">
    <property type="entry name" value="S-adenosyl-L-methionine-dependent methyltransferases"/>
    <property type="match status" value="1"/>
</dbReference>